<organism evidence="2 3">
    <name type="scientific">Lactarius akahatsu</name>
    <dbReference type="NCBI Taxonomy" id="416441"/>
    <lineage>
        <taxon>Eukaryota</taxon>
        <taxon>Fungi</taxon>
        <taxon>Dikarya</taxon>
        <taxon>Basidiomycota</taxon>
        <taxon>Agaricomycotina</taxon>
        <taxon>Agaricomycetes</taxon>
        <taxon>Russulales</taxon>
        <taxon>Russulaceae</taxon>
        <taxon>Lactarius</taxon>
    </lineage>
</organism>
<dbReference type="Proteomes" id="UP001201163">
    <property type="component" value="Unassembled WGS sequence"/>
</dbReference>
<evidence type="ECO:0000313" key="2">
    <source>
        <dbReference type="EMBL" id="KAH8988541.1"/>
    </source>
</evidence>
<accession>A0AAD4LEF5</accession>
<comment type="caution">
    <text evidence="2">The sequence shown here is derived from an EMBL/GenBank/DDBJ whole genome shotgun (WGS) entry which is preliminary data.</text>
</comment>
<keyword evidence="3" id="KW-1185">Reference proteome</keyword>
<proteinExistence type="predicted"/>
<feature type="region of interest" description="Disordered" evidence="1">
    <location>
        <begin position="18"/>
        <end position="39"/>
    </location>
</feature>
<gene>
    <name evidence="2" type="ORF">EDB92DRAFT_1800330</name>
</gene>
<sequence>MVLDGPVLALSDIMHGMASSPTTSAPQEDDTSLADSATPEPLDYAQIEVMRKRVLELIVSGASKMSTSSREKELIEMVFRLTSTRTPDVAQLYTQAKTIQELCRQRDFIIKEVAEERARWEAERHGFDRVAEALIAGRSHGGDSTYREEELERQVAILGAENKALRQKVTFSP</sequence>
<name>A0AAD4LEF5_9AGAM</name>
<protein>
    <submittedName>
        <fullName evidence="2">Uncharacterized protein</fullName>
    </submittedName>
</protein>
<evidence type="ECO:0000256" key="1">
    <source>
        <dbReference type="SAM" id="MobiDB-lite"/>
    </source>
</evidence>
<reference evidence="2" key="1">
    <citation type="submission" date="2022-01" db="EMBL/GenBank/DDBJ databases">
        <title>Comparative genomics reveals a dynamic genome evolution in the ectomycorrhizal milk-cap (Lactarius) mushrooms.</title>
        <authorList>
            <consortium name="DOE Joint Genome Institute"/>
            <person name="Lebreton A."/>
            <person name="Tang N."/>
            <person name="Kuo A."/>
            <person name="LaButti K."/>
            <person name="Drula E."/>
            <person name="Barry K."/>
            <person name="Clum A."/>
            <person name="Lipzen A."/>
            <person name="Mousain D."/>
            <person name="Ng V."/>
            <person name="Wang R."/>
            <person name="Wang X."/>
            <person name="Dai Y."/>
            <person name="Henrissat B."/>
            <person name="Grigoriev I.V."/>
            <person name="Guerin-Laguette A."/>
            <person name="Yu F."/>
            <person name="Martin F.M."/>
        </authorList>
    </citation>
    <scope>NUCLEOTIDE SEQUENCE</scope>
    <source>
        <strain evidence="2">QP</strain>
    </source>
</reference>
<dbReference type="EMBL" id="JAKELL010000041">
    <property type="protein sequence ID" value="KAH8988541.1"/>
    <property type="molecule type" value="Genomic_DNA"/>
</dbReference>
<dbReference type="AlphaFoldDB" id="A0AAD4LEF5"/>
<evidence type="ECO:0000313" key="3">
    <source>
        <dbReference type="Proteomes" id="UP001201163"/>
    </source>
</evidence>